<dbReference type="RefSeq" id="WP_093827184.1">
    <property type="nucleotide sequence ID" value="NZ_FOLQ01000004.1"/>
</dbReference>
<gene>
    <name evidence="3" type="ORF">SAMN05216167_104494</name>
</gene>
<organism evidence="3 4">
    <name type="scientific">Spirosoma endophyticum</name>
    <dbReference type="NCBI Taxonomy" id="662367"/>
    <lineage>
        <taxon>Bacteria</taxon>
        <taxon>Pseudomonadati</taxon>
        <taxon>Bacteroidota</taxon>
        <taxon>Cytophagia</taxon>
        <taxon>Cytophagales</taxon>
        <taxon>Cytophagaceae</taxon>
        <taxon>Spirosoma</taxon>
    </lineage>
</organism>
<keyword evidence="3" id="KW-0413">Isomerase</keyword>
<evidence type="ECO:0000313" key="3">
    <source>
        <dbReference type="EMBL" id="SFD36288.1"/>
    </source>
</evidence>
<evidence type="ECO:0000256" key="2">
    <source>
        <dbReference type="PIRSR" id="PIRSR016184-1"/>
    </source>
</evidence>
<proteinExistence type="inferred from homology"/>
<sequence>MKGIKFYIVDVFATNKYEGNQLAVFLDLSNQLSEQQMMNMAREINFAETTFIKANKDNERFAVRIFTPEHEVPFAGHPSLGTSYIISKFLLPEVQKKLLLELAHSDIEISVLEPENLDESEIFMRQTQPEFREFFSHEEVAQGLGLTLDDLDLSLPIQEISTGLPYIIIPLKSRSAIDAISLDYESFKNFLLFRNKYRTNSSTGHSTSVFFFTKETYEATSDYNARMLLIENNKVSEDAATGSANGCLLAYLLKYSNNIVNAVVEQGFQINRKSYIYLKGERSDDTYEINVGGWVKLISEGIWYN</sequence>
<keyword evidence="4" id="KW-1185">Reference proteome</keyword>
<dbReference type="PIRSF" id="PIRSF016184">
    <property type="entry name" value="PhzC_PhzF"/>
    <property type="match status" value="1"/>
</dbReference>
<dbReference type="PANTHER" id="PTHR13774:SF32">
    <property type="entry name" value="ANTISENSE-ENHANCING SEQUENCE 1"/>
    <property type="match status" value="1"/>
</dbReference>
<dbReference type="GO" id="GO:0005737">
    <property type="term" value="C:cytoplasm"/>
    <property type="evidence" value="ECO:0007669"/>
    <property type="project" value="TreeGrafter"/>
</dbReference>
<dbReference type="Pfam" id="PF02567">
    <property type="entry name" value="PhzC-PhzF"/>
    <property type="match status" value="1"/>
</dbReference>
<dbReference type="PANTHER" id="PTHR13774">
    <property type="entry name" value="PHENAZINE BIOSYNTHESIS PROTEIN"/>
    <property type="match status" value="1"/>
</dbReference>
<accession>A0A1I1RVJ9</accession>
<protein>
    <submittedName>
        <fullName evidence="3">Trans-2,3-dihydro-3-hydroxyanthranilate isomerase</fullName>
    </submittedName>
</protein>
<dbReference type="Proteomes" id="UP000198598">
    <property type="component" value="Unassembled WGS sequence"/>
</dbReference>
<dbReference type="InterPro" id="IPR003719">
    <property type="entry name" value="Phenazine_PhzF-like"/>
</dbReference>
<dbReference type="SUPFAM" id="SSF54506">
    <property type="entry name" value="Diaminopimelate epimerase-like"/>
    <property type="match status" value="1"/>
</dbReference>
<dbReference type="Gene3D" id="3.10.310.10">
    <property type="entry name" value="Diaminopimelate Epimerase, Chain A, domain 1"/>
    <property type="match status" value="2"/>
</dbReference>
<dbReference type="EMBL" id="FOLQ01000004">
    <property type="protein sequence ID" value="SFD36288.1"/>
    <property type="molecule type" value="Genomic_DNA"/>
</dbReference>
<dbReference type="AlphaFoldDB" id="A0A1I1RVJ9"/>
<dbReference type="GO" id="GO:0016853">
    <property type="term" value="F:isomerase activity"/>
    <property type="evidence" value="ECO:0007669"/>
    <property type="project" value="UniProtKB-KW"/>
</dbReference>
<comment type="similarity">
    <text evidence="1">Belongs to the PhzF family.</text>
</comment>
<evidence type="ECO:0000313" key="4">
    <source>
        <dbReference type="Proteomes" id="UP000198598"/>
    </source>
</evidence>
<evidence type="ECO:0000256" key="1">
    <source>
        <dbReference type="ARBA" id="ARBA00008270"/>
    </source>
</evidence>
<reference evidence="3 4" key="1">
    <citation type="submission" date="2016-10" db="EMBL/GenBank/DDBJ databases">
        <authorList>
            <person name="de Groot N.N."/>
        </authorList>
    </citation>
    <scope>NUCLEOTIDE SEQUENCE [LARGE SCALE GENOMIC DNA]</scope>
    <source>
        <strain evidence="3 4">DSM 26130</strain>
    </source>
</reference>
<name>A0A1I1RVJ9_9BACT</name>
<feature type="active site" evidence="2">
    <location>
        <position position="48"/>
    </location>
</feature>
<dbReference type="OrthoDB" id="9788221at2"/>
<dbReference type="NCBIfam" id="TIGR00654">
    <property type="entry name" value="PhzF_family"/>
    <property type="match status" value="1"/>
</dbReference>